<protein>
    <submittedName>
        <fullName evidence="1">Uncharacterized protein</fullName>
    </submittedName>
</protein>
<evidence type="ECO:0000313" key="1">
    <source>
        <dbReference type="EMBL" id="CAA6825493.1"/>
    </source>
</evidence>
<proteinExistence type="predicted"/>
<sequence>MSAMKQEYYPHYTYDDYKLWEGDWEL</sequence>
<feature type="non-terminal residue" evidence="1">
    <location>
        <position position="26"/>
    </location>
</feature>
<name>A0A6S6U9S7_9BACT</name>
<gene>
    <name evidence="1" type="ORF">HELGO_WM25762</name>
</gene>
<reference evidence="1" key="1">
    <citation type="submission" date="2020-01" db="EMBL/GenBank/DDBJ databases">
        <authorList>
            <person name="Meier V. D."/>
            <person name="Meier V D."/>
        </authorList>
    </citation>
    <scope>NUCLEOTIDE SEQUENCE</scope>
    <source>
        <strain evidence="1">HLG_WM_MAG_03</strain>
    </source>
</reference>
<dbReference type="EMBL" id="CACVAR010000391">
    <property type="protein sequence ID" value="CAA6825493.1"/>
    <property type="molecule type" value="Genomic_DNA"/>
</dbReference>
<accession>A0A6S6U9S7</accession>
<dbReference type="AlphaFoldDB" id="A0A6S6U9S7"/>
<organism evidence="1">
    <name type="scientific">uncultured Sulfurovum sp</name>
    <dbReference type="NCBI Taxonomy" id="269237"/>
    <lineage>
        <taxon>Bacteria</taxon>
        <taxon>Pseudomonadati</taxon>
        <taxon>Campylobacterota</taxon>
        <taxon>Epsilonproteobacteria</taxon>
        <taxon>Campylobacterales</taxon>
        <taxon>Sulfurovaceae</taxon>
        <taxon>Sulfurovum</taxon>
        <taxon>environmental samples</taxon>
    </lineage>
</organism>